<organism evidence="3 4">
    <name type="scientific">Salibaculum griseiflavum</name>
    <dbReference type="NCBI Taxonomy" id="1914409"/>
    <lineage>
        <taxon>Bacteria</taxon>
        <taxon>Pseudomonadati</taxon>
        <taxon>Pseudomonadota</taxon>
        <taxon>Alphaproteobacteria</taxon>
        <taxon>Rhodobacterales</taxon>
        <taxon>Roseobacteraceae</taxon>
        <taxon>Salibaculum</taxon>
    </lineage>
</organism>
<dbReference type="AlphaFoldDB" id="A0A2V1P0N1"/>
<reference evidence="4" key="1">
    <citation type="submission" date="2018-05" db="EMBL/GenBank/DDBJ databases">
        <authorList>
            <person name="Du Z."/>
            <person name="Wang X."/>
        </authorList>
    </citation>
    <scope>NUCLEOTIDE SEQUENCE [LARGE SCALE GENOMIC DNA]</scope>
    <source>
        <strain evidence="4">WDS4C29</strain>
    </source>
</reference>
<evidence type="ECO:0000313" key="3">
    <source>
        <dbReference type="EMBL" id="PWG15916.1"/>
    </source>
</evidence>
<dbReference type="Pfam" id="PF09832">
    <property type="entry name" value="DUF2059"/>
    <property type="match status" value="1"/>
</dbReference>
<feature type="chain" id="PRO_5016150031" description="DUF2059 domain-containing protein" evidence="1">
    <location>
        <begin position="21"/>
        <end position="276"/>
    </location>
</feature>
<accession>A0A2V1P0N1</accession>
<sequence length="276" mass="30262">MLRFAVPAAFTVLAATPALAEGDAAADAGALFEMMKLPQIISVMQQEGIAYGETLGADMLAGNTGPDWMRMVERIYDEERMVDRIRTEFVQGLEGADMEALHGFYGSDLGQEVLSLELSAREAFLDEAIEDAARENAAVAMADETERYQLVARFVEANDLIERNVMGAMNSNYAFFRGLAEGGAFGGDLSEDQILADVWAQEPEIRGNTTEWVFAFSMLAYQPLADDQLESYVTFSESEAGQAINRVLFDAFDAEFEDISRALGRAAAHEMTAQDL</sequence>
<gene>
    <name evidence="3" type="ORF">DFK10_14120</name>
</gene>
<comment type="caution">
    <text evidence="3">The sequence shown here is derived from an EMBL/GenBank/DDBJ whole genome shotgun (WGS) entry which is preliminary data.</text>
</comment>
<dbReference type="EMBL" id="QETF01000020">
    <property type="protein sequence ID" value="PWG15916.1"/>
    <property type="molecule type" value="Genomic_DNA"/>
</dbReference>
<name>A0A2V1P0N1_9RHOB</name>
<dbReference type="RefSeq" id="WP_109389678.1">
    <property type="nucleotide sequence ID" value="NZ_QETF01000020.1"/>
</dbReference>
<dbReference type="InterPro" id="IPR018637">
    <property type="entry name" value="DUF2059"/>
</dbReference>
<keyword evidence="1" id="KW-0732">Signal</keyword>
<feature type="signal peptide" evidence="1">
    <location>
        <begin position="1"/>
        <end position="20"/>
    </location>
</feature>
<evidence type="ECO:0000259" key="2">
    <source>
        <dbReference type="Pfam" id="PF09832"/>
    </source>
</evidence>
<proteinExistence type="predicted"/>
<dbReference type="Proteomes" id="UP000245293">
    <property type="component" value="Unassembled WGS sequence"/>
</dbReference>
<keyword evidence="4" id="KW-1185">Reference proteome</keyword>
<protein>
    <recommendedName>
        <fullName evidence="2">DUF2059 domain-containing protein</fullName>
    </recommendedName>
</protein>
<dbReference type="OrthoDB" id="7841298at2"/>
<evidence type="ECO:0000256" key="1">
    <source>
        <dbReference type="SAM" id="SignalP"/>
    </source>
</evidence>
<feature type="domain" description="DUF2059" evidence="2">
    <location>
        <begin position="79"/>
        <end position="136"/>
    </location>
</feature>
<evidence type="ECO:0000313" key="4">
    <source>
        <dbReference type="Proteomes" id="UP000245293"/>
    </source>
</evidence>